<proteinExistence type="predicted"/>
<gene>
    <name evidence="1" type="primary">Acey_s0019.g3834</name>
    <name evidence="1" type="ORF">Y032_0019g3834</name>
</gene>
<keyword evidence="2" id="KW-1185">Reference proteome</keyword>
<sequence length="67" mass="7635">MHRWDYPGGVDTFTLSNLNDVGYRRDLAVPLSIYSGKKTLISYICKLYFRSQMDKPSIVATSSIWAS</sequence>
<accession>A0A016V371</accession>
<comment type="caution">
    <text evidence="1">The sequence shown here is derived from an EMBL/GenBank/DDBJ whole genome shotgun (WGS) entry which is preliminary data.</text>
</comment>
<protein>
    <submittedName>
        <fullName evidence="1">Uncharacterized protein</fullName>
    </submittedName>
</protein>
<reference evidence="2" key="1">
    <citation type="journal article" date="2015" name="Nat. Genet.">
        <title>The genome and transcriptome of the zoonotic hookworm Ancylostoma ceylanicum identify infection-specific gene families.</title>
        <authorList>
            <person name="Schwarz E.M."/>
            <person name="Hu Y."/>
            <person name="Antoshechkin I."/>
            <person name="Miller M.M."/>
            <person name="Sternberg P.W."/>
            <person name="Aroian R.V."/>
        </authorList>
    </citation>
    <scope>NUCLEOTIDE SEQUENCE</scope>
    <source>
        <strain evidence="2">HY135</strain>
    </source>
</reference>
<evidence type="ECO:0000313" key="1">
    <source>
        <dbReference type="EMBL" id="EYC21457.1"/>
    </source>
</evidence>
<dbReference type="EMBL" id="JARK01001355">
    <property type="protein sequence ID" value="EYC21457.1"/>
    <property type="molecule type" value="Genomic_DNA"/>
</dbReference>
<dbReference type="AlphaFoldDB" id="A0A016V371"/>
<evidence type="ECO:0000313" key="2">
    <source>
        <dbReference type="Proteomes" id="UP000024635"/>
    </source>
</evidence>
<name>A0A016V371_9BILA</name>
<dbReference type="Proteomes" id="UP000024635">
    <property type="component" value="Unassembled WGS sequence"/>
</dbReference>
<organism evidence="1 2">
    <name type="scientific">Ancylostoma ceylanicum</name>
    <dbReference type="NCBI Taxonomy" id="53326"/>
    <lineage>
        <taxon>Eukaryota</taxon>
        <taxon>Metazoa</taxon>
        <taxon>Ecdysozoa</taxon>
        <taxon>Nematoda</taxon>
        <taxon>Chromadorea</taxon>
        <taxon>Rhabditida</taxon>
        <taxon>Rhabditina</taxon>
        <taxon>Rhabditomorpha</taxon>
        <taxon>Strongyloidea</taxon>
        <taxon>Ancylostomatidae</taxon>
        <taxon>Ancylostomatinae</taxon>
        <taxon>Ancylostoma</taxon>
    </lineage>
</organism>